<sequence length="123" mass="14324">MTVQLDRPIERREQIKLELRRRIQQALEFAKNLSPKDCQDEIRDRLCAIQDYCKTVEKTFIVFDLRITCDQFDLGGSYQETATLFRGPNEDASVAICVTDKGSLLHRNDSPWRIYRNCGDVNP</sequence>
<dbReference type="Proteomes" id="UP000629098">
    <property type="component" value="Unassembled WGS sequence"/>
</dbReference>
<accession>A0A8J6XTD3</accession>
<comment type="caution">
    <text evidence="1">The sequence shown here is derived from an EMBL/GenBank/DDBJ whole genome shotgun (WGS) entry which is preliminary data.</text>
</comment>
<dbReference type="RefSeq" id="WP_190839023.1">
    <property type="nucleotide sequence ID" value="NZ_CAWPPI010000134.1"/>
</dbReference>
<organism evidence="1 2">
    <name type="scientific">Iningainema tapete BLCC-T55</name>
    <dbReference type="NCBI Taxonomy" id="2748662"/>
    <lineage>
        <taxon>Bacteria</taxon>
        <taxon>Bacillati</taxon>
        <taxon>Cyanobacteriota</taxon>
        <taxon>Cyanophyceae</taxon>
        <taxon>Nostocales</taxon>
        <taxon>Scytonemataceae</taxon>
        <taxon>Iningainema tapete</taxon>
    </lineage>
</organism>
<reference evidence="1" key="1">
    <citation type="submission" date="2020-09" db="EMBL/GenBank/DDBJ databases">
        <title>Iningainema tapete sp. nov. (Scytonemataceae, Cyanobacteria) from greenhouses in central Florida (USA) produces two types of nodularin with biosynthetic potential for microcystin-LR and anabaenopeptins.</title>
        <authorList>
            <person name="Berthold D.E."/>
            <person name="Lefler F.W."/>
            <person name="Huang I.-S."/>
            <person name="Abdulla H."/>
            <person name="Zimba P.V."/>
            <person name="Laughinghouse H.D. IV."/>
        </authorList>
    </citation>
    <scope>NUCLEOTIDE SEQUENCE</scope>
    <source>
        <strain evidence="1">BLCCT55</strain>
    </source>
</reference>
<name>A0A8J6XTD3_9CYAN</name>
<evidence type="ECO:0000313" key="2">
    <source>
        <dbReference type="Proteomes" id="UP000629098"/>
    </source>
</evidence>
<protein>
    <submittedName>
        <fullName evidence="1">Uncharacterized protein</fullName>
    </submittedName>
</protein>
<proteinExistence type="predicted"/>
<evidence type="ECO:0000313" key="1">
    <source>
        <dbReference type="EMBL" id="MBD2778856.1"/>
    </source>
</evidence>
<keyword evidence="2" id="KW-1185">Reference proteome</keyword>
<dbReference type="EMBL" id="JACXAE010000134">
    <property type="protein sequence ID" value="MBD2778856.1"/>
    <property type="molecule type" value="Genomic_DNA"/>
</dbReference>
<dbReference type="AlphaFoldDB" id="A0A8J6XTD3"/>
<gene>
    <name evidence="1" type="ORF">ICL16_44135</name>
</gene>